<name>A0A8S5M4D4_9CAUD</name>
<feature type="transmembrane region" description="Helical" evidence="1">
    <location>
        <begin position="6"/>
        <end position="26"/>
    </location>
</feature>
<proteinExistence type="predicted"/>
<sequence length="33" mass="3608">MITFLLGFTIGIIFGVAGLVCVAIMYDKHHPDD</sequence>
<evidence type="ECO:0000256" key="1">
    <source>
        <dbReference type="SAM" id="Phobius"/>
    </source>
</evidence>
<accession>A0A8S5M4D4</accession>
<evidence type="ECO:0000313" key="2">
    <source>
        <dbReference type="EMBL" id="DAD77185.1"/>
    </source>
</evidence>
<organism evidence="2">
    <name type="scientific">Siphoviridae sp. ctMYd37</name>
    <dbReference type="NCBI Taxonomy" id="2826260"/>
    <lineage>
        <taxon>Viruses</taxon>
        <taxon>Duplodnaviria</taxon>
        <taxon>Heunggongvirae</taxon>
        <taxon>Uroviricota</taxon>
        <taxon>Caudoviricetes</taxon>
    </lineage>
</organism>
<dbReference type="EMBL" id="BK014818">
    <property type="protein sequence ID" value="DAD77185.1"/>
    <property type="molecule type" value="Genomic_DNA"/>
</dbReference>
<keyword evidence="1" id="KW-0812">Transmembrane</keyword>
<keyword evidence="1" id="KW-0472">Membrane</keyword>
<protein>
    <submittedName>
        <fullName evidence="2">Uncharacterized protein</fullName>
    </submittedName>
</protein>
<reference evidence="2" key="1">
    <citation type="journal article" date="2021" name="Proc. Natl. Acad. Sci. U.S.A.">
        <title>A Catalog of Tens of Thousands of Viruses from Human Metagenomes Reveals Hidden Associations with Chronic Diseases.</title>
        <authorList>
            <person name="Tisza M.J."/>
            <person name="Buck C.B."/>
        </authorList>
    </citation>
    <scope>NUCLEOTIDE SEQUENCE</scope>
    <source>
        <strain evidence="2">CtMYd37</strain>
    </source>
</reference>
<keyword evidence="1" id="KW-1133">Transmembrane helix</keyword>